<feature type="signal peptide" evidence="2">
    <location>
        <begin position="1"/>
        <end position="21"/>
    </location>
</feature>
<keyword evidence="3" id="KW-1185">Reference proteome</keyword>
<dbReference type="PANTHER" id="PTHR33184">
    <property type="entry name" value="PROTEIN TAPETUM DETERMINANT 1-LIKE-RELATED"/>
    <property type="match status" value="1"/>
</dbReference>
<reference evidence="3" key="1">
    <citation type="journal article" date="2014" name="Nat. Commun.">
        <title>The emerging biofuel crop Camelina sativa retains a highly undifferentiated hexaploid genome structure.</title>
        <authorList>
            <person name="Kagale S."/>
            <person name="Koh C."/>
            <person name="Nixon J."/>
            <person name="Bollina V."/>
            <person name="Clarke W.E."/>
            <person name="Tuteja R."/>
            <person name="Spillane C."/>
            <person name="Robinson S.J."/>
            <person name="Links M.G."/>
            <person name="Clarke C."/>
            <person name="Higgins E.E."/>
            <person name="Huebert T."/>
            <person name="Sharpe A.G."/>
            <person name="Parkin I.A."/>
        </authorList>
    </citation>
    <scope>NUCLEOTIDE SEQUENCE [LARGE SCALE GENOMIC DNA]</scope>
    <source>
        <strain evidence="3">cv. DH55</strain>
    </source>
</reference>
<sequence>MATKACKFLCLVLFFAFVTQGYGSDAGDFYSLKSLSVKQSKTGKMVKNKSEWEVKVMNSSPCFFTGTTMSCVGFQSVTPIPDSVVSKSGDTCLLYKDSAFHDFSFKYVWDTSFDLKILSGSIACS</sequence>
<dbReference type="InterPro" id="IPR040361">
    <property type="entry name" value="TPD1"/>
</dbReference>
<evidence type="ECO:0000256" key="2">
    <source>
        <dbReference type="SAM" id="SignalP"/>
    </source>
</evidence>
<dbReference type="RefSeq" id="XP_010432772.1">
    <property type="nucleotide sequence ID" value="XM_010434470.2"/>
</dbReference>
<evidence type="ECO:0000256" key="1">
    <source>
        <dbReference type="ARBA" id="ARBA00022729"/>
    </source>
</evidence>
<dbReference type="Proteomes" id="UP000694864">
    <property type="component" value="Chromosome 10"/>
</dbReference>
<protein>
    <submittedName>
        <fullName evidence="4">Uncharacterized protein LOC104716976</fullName>
    </submittedName>
</protein>
<evidence type="ECO:0000313" key="4">
    <source>
        <dbReference type="RefSeq" id="XP_010432772.1"/>
    </source>
</evidence>
<evidence type="ECO:0000313" key="3">
    <source>
        <dbReference type="Proteomes" id="UP000694864"/>
    </source>
</evidence>
<dbReference type="GeneID" id="104716976"/>
<organism evidence="3 4">
    <name type="scientific">Camelina sativa</name>
    <name type="common">False flax</name>
    <name type="synonym">Myagrum sativum</name>
    <dbReference type="NCBI Taxonomy" id="90675"/>
    <lineage>
        <taxon>Eukaryota</taxon>
        <taxon>Viridiplantae</taxon>
        <taxon>Streptophyta</taxon>
        <taxon>Embryophyta</taxon>
        <taxon>Tracheophyta</taxon>
        <taxon>Spermatophyta</taxon>
        <taxon>Magnoliopsida</taxon>
        <taxon>eudicotyledons</taxon>
        <taxon>Gunneridae</taxon>
        <taxon>Pentapetalae</taxon>
        <taxon>rosids</taxon>
        <taxon>malvids</taxon>
        <taxon>Brassicales</taxon>
        <taxon>Brassicaceae</taxon>
        <taxon>Camelineae</taxon>
        <taxon>Camelina</taxon>
    </lineage>
</organism>
<feature type="chain" id="PRO_5046570923" evidence="2">
    <location>
        <begin position="22"/>
        <end position="125"/>
    </location>
</feature>
<proteinExistence type="predicted"/>
<dbReference type="Pfam" id="PF24068">
    <property type="entry name" value="TPD1_C"/>
    <property type="match status" value="1"/>
</dbReference>
<accession>A0ABM0TX88</accession>
<reference evidence="4" key="2">
    <citation type="submission" date="2025-08" db="UniProtKB">
        <authorList>
            <consortium name="RefSeq"/>
        </authorList>
    </citation>
    <scope>IDENTIFICATION</scope>
    <source>
        <tissue evidence="4">Leaf</tissue>
    </source>
</reference>
<name>A0ABM0TX88_CAMSA</name>
<gene>
    <name evidence="4" type="primary">LOC104716976</name>
</gene>
<keyword evidence="1 2" id="KW-0732">Signal</keyword>
<dbReference type="PANTHER" id="PTHR33184:SF72">
    <property type="entry name" value="BETA-1,3-N-ACETYLGLUCOSAMINYLTRANSFERASE FAMILY PROTEIN"/>
    <property type="match status" value="1"/>
</dbReference>